<reference evidence="2 3" key="1">
    <citation type="submission" date="2016-06" db="EMBL/GenBank/DDBJ databases">
        <title>Acetobacter pasteurianus NBRC 3188 whole genome sequencing project.</title>
        <authorList>
            <person name="Matsutani M."/>
            <person name="Shiwa Y."/>
            <person name="Okamoto-Kainuma A."/>
            <person name="Ishikawa M."/>
            <person name="Koizumi Y."/>
            <person name="Yoshikawa H."/>
            <person name="Yakushi T."/>
            <person name="Matsushita K."/>
        </authorList>
    </citation>
    <scope>NUCLEOTIDE SEQUENCE [LARGE SCALE GENOMIC DNA]</scope>
    <source>
        <strain evidence="2 3">NBRC 3188</strain>
    </source>
</reference>
<accession>A0A401WUI2</accession>
<dbReference type="RefSeq" id="WP_124295751.1">
    <property type="nucleotide sequence ID" value="NZ_BDES01000049.1"/>
</dbReference>
<gene>
    <name evidence="2" type="ORF">NBRC3188_1698</name>
</gene>
<evidence type="ECO:0000256" key="1">
    <source>
        <dbReference type="SAM" id="MobiDB-lite"/>
    </source>
</evidence>
<dbReference type="Proteomes" id="UP000287300">
    <property type="component" value="Unassembled WGS sequence"/>
</dbReference>
<name>A0A401WUI2_ACEPA</name>
<protein>
    <submittedName>
        <fullName evidence="2">Uncharacterized protein</fullName>
    </submittedName>
</protein>
<dbReference type="EMBL" id="BDES01000049">
    <property type="protein sequence ID" value="GCD53001.1"/>
    <property type="molecule type" value="Genomic_DNA"/>
</dbReference>
<feature type="region of interest" description="Disordered" evidence="1">
    <location>
        <begin position="1"/>
        <end position="22"/>
    </location>
</feature>
<comment type="caution">
    <text evidence="2">The sequence shown here is derived from an EMBL/GenBank/DDBJ whole genome shotgun (WGS) entry which is preliminary data.</text>
</comment>
<evidence type="ECO:0000313" key="2">
    <source>
        <dbReference type="EMBL" id="GCD53001.1"/>
    </source>
</evidence>
<proteinExistence type="predicted"/>
<dbReference type="AlphaFoldDB" id="A0A401WUI2"/>
<sequence length="155" mass="17161">MTDSHNDEATNHGTHSHADGVRSEKLGIPEIEAKQFDQDTFASGLAVNEPLEDGPSFTAEMLKIMLADCRSDLEKTEAELRQIEPVRAFLVEKERRLHILEEGILALMRHCRPDLAIKYAGKTAAGLGRKTHDRAAQASVGCLLMARNRAFPERG</sequence>
<evidence type="ECO:0000313" key="3">
    <source>
        <dbReference type="Proteomes" id="UP000287300"/>
    </source>
</evidence>
<organism evidence="2 3">
    <name type="scientific">Acetobacter pasteurianus NBRC 3188</name>
    <dbReference type="NCBI Taxonomy" id="1226663"/>
    <lineage>
        <taxon>Bacteria</taxon>
        <taxon>Pseudomonadati</taxon>
        <taxon>Pseudomonadota</taxon>
        <taxon>Alphaproteobacteria</taxon>
        <taxon>Acetobacterales</taxon>
        <taxon>Acetobacteraceae</taxon>
        <taxon>Acetobacter</taxon>
    </lineage>
</organism>